<feature type="region of interest" description="Disordered" evidence="2">
    <location>
        <begin position="312"/>
        <end position="400"/>
    </location>
</feature>
<dbReference type="PANTHER" id="PTHR13430:SF4">
    <property type="entry name" value="AUTOPHAGY-RELATED PROTEIN 13"/>
    <property type="match status" value="1"/>
</dbReference>
<proteinExistence type="predicted"/>
<dbReference type="InterPro" id="IPR040182">
    <property type="entry name" value="ATG13"/>
</dbReference>
<accession>A0AAX6DJU7</accession>
<evidence type="ECO:0000313" key="5">
    <source>
        <dbReference type="Proteomes" id="UP001140949"/>
    </source>
</evidence>
<dbReference type="EMBL" id="JANAVB010044216">
    <property type="protein sequence ID" value="KAJ6792024.1"/>
    <property type="molecule type" value="Genomic_DNA"/>
</dbReference>
<gene>
    <name evidence="4" type="ORF">M6B38_242745</name>
</gene>
<dbReference type="GO" id="GO:0000407">
    <property type="term" value="C:phagophore assembly site"/>
    <property type="evidence" value="ECO:0007669"/>
    <property type="project" value="TreeGrafter"/>
</dbReference>
<reference evidence="4" key="1">
    <citation type="journal article" date="2023" name="GigaByte">
        <title>Genome assembly of the bearded iris, Iris pallida Lam.</title>
        <authorList>
            <person name="Bruccoleri R.E."/>
            <person name="Oakeley E.J."/>
            <person name="Faust A.M.E."/>
            <person name="Altorfer M."/>
            <person name="Dessus-Babus S."/>
            <person name="Burckhardt D."/>
            <person name="Oertli M."/>
            <person name="Naumann U."/>
            <person name="Petersen F."/>
            <person name="Wong J."/>
        </authorList>
    </citation>
    <scope>NUCLEOTIDE SEQUENCE</scope>
    <source>
        <strain evidence="4">GSM-AAB239-AS_SAM_17_03QT</strain>
    </source>
</reference>
<protein>
    <submittedName>
        <fullName evidence="4">Autophagy-related protein 13a-like</fullName>
    </submittedName>
</protein>
<dbReference type="GO" id="GO:1990316">
    <property type="term" value="C:Atg1/ULK1 kinase complex"/>
    <property type="evidence" value="ECO:0007669"/>
    <property type="project" value="InterPro"/>
</dbReference>
<dbReference type="GO" id="GO:0005829">
    <property type="term" value="C:cytosol"/>
    <property type="evidence" value="ECO:0007669"/>
    <property type="project" value="TreeGrafter"/>
</dbReference>
<feature type="region of interest" description="Disordered" evidence="2">
    <location>
        <begin position="480"/>
        <end position="501"/>
    </location>
</feature>
<dbReference type="AlphaFoldDB" id="A0AAX6DJU7"/>
<keyword evidence="5" id="KW-1185">Reference proteome</keyword>
<dbReference type="Pfam" id="PF10033">
    <property type="entry name" value="ATG13"/>
    <property type="match status" value="1"/>
</dbReference>
<sequence length="585" mass="64395">MGEQVRTEQIISQLQSKTLHAVLSSRIPAINRLLSDPHADPPTRTRRRDRWFNLALGDLPPALDNPGFLPPHGATDPMVIDILLLLSSGGSAAPADHGAHVVERWSATCDLPPPTNSAADGSLCRKAYKKSIVLLRSLYSVLRLLPLFRTFRTLCSSGHSHNYDISYRVSSFAEPFSRQEEEELTTYSFTPVETQFGYLSLSVTYRPDLSRFNLEVSSPTPPMIITDYVGSPAAEPMRPFPPSPAAAHRGSRPVSYLSFQRPHSWNAAPMEHHRLSERKSLPSDVFANRTSGQRTTAAAAVSHKKGSFGFDEFRLSPPFSDSPTPSPPTYSSGSSLQPRLRSETSPVSIPMGLGMSGKGQAYRIPNHSDPTRSFLPPPSPRSMRIDHSSQESPSLEGRSFRKSEGLKVADFYSNLHFYAAQKGQKDGRDDSGRFSGGFSSSGSPRFGFSRSSSRLSLQDDLDYCDFNCPFAVDDVDTSDSLTRNLDGKEVPESSQAYTSSHKSQDAAIGALVHMLKTAPPLRQDHSYSSQSSRSEANCEVGNSSLFKSQKSSDALEELRSYREIKDILLSRSRAELLNSAKRTTE</sequence>
<dbReference type="InterPro" id="IPR018731">
    <property type="entry name" value="Atg13_N"/>
</dbReference>
<evidence type="ECO:0000256" key="2">
    <source>
        <dbReference type="SAM" id="MobiDB-lite"/>
    </source>
</evidence>
<dbReference type="GO" id="GO:0000423">
    <property type="term" value="P:mitophagy"/>
    <property type="evidence" value="ECO:0007669"/>
    <property type="project" value="TreeGrafter"/>
</dbReference>
<organism evidence="4 5">
    <name type="scientific">Iris pallida</name>
    <name type="common">Sweet iris</name>
    <dbReference type="NCBI Taxonomy" id="29817"/>
    <lineage>
        <taxon>Eukaryota</taxon>
        <taxon>Viridiplantae</taxon>
        <taxon>Streptophyta</taxon>
        <taxon>Embryophyta</taxon>
        <taxon>Tracheophyta</taxon>
        <taxon>Spermatophyta</taxon>
        <taxon>Magnoliopsida</taxon>
        <taxon>Liliopsida</taxon>
        <taxon>Asparagales</taxon>
        <taxon>Iridaceae</taxon>
        <taxon>Iridoideae</taxon>
        <taxon>Irideae</taxon>
        <taxon>Iris</taxon>
    </lineage>
</organism>
<evidence type="ECO:0000313" key="4">
    <source>
        <dbReference type="EMBL" id="KAJ6792024.1"/>
    </source>
</evidence>
<dbReference type="Proteomes" id="UP001140949">
    <property type="component" value="Unassembled WGS sequence"/>
</dbReference>
<feature type="region of interest" description="Disordered" evidence="2">
    <location>
        <begin position="422"/>
        <end position="451"/>
    </location>
</feature>
<evidence type="ECO:0000259" key="3">
    <source>
        <dbReference type="Pfam" id="PF10033"/>
    </source>
</evidence>
<dbReference type="InterPro" id="IPR036570">
    <property type="entry name" value="HORMA_dom_sf"/>
</dbReference>
<feature type="compositionally biased region" description="Low complexity" evidence="2">
    <location>
        <begin position="316"/>
        <end position="335"/>
    </location>
</feature>
<evidence type="ECO:0000256" key="1">
    <source>
        <dbReference type="ARBA" id="ARBA00023006"/>
    </source>
</evidence>
<feature type="compositionally biased region" description="Low complexity" evidence="2">
    <location>
        <begin position="436"/>
        <end position="451"/>
    </location>
</feature>
<keyword evidence="1" id="KW-0072">Autophagy</keyword>
<feature type="compositionally biased region" description="Basic and acidic residues" evidence="2">
    <location>
        <begin position="423"/>
        <end position="432"/>
    </location>
</feature>
<name>A0AAX6DJU7_IRIPA</name>
<dbReference type="GO" id="GO:0034727">
    <property type="term" value="P:piecemeal microautophagy of the nucleus"/>
    <property type="evidence" value="ECO:0007669"/>
    <property type="project" value="TreeGrafter"/>
</dbReference>
<dbReference type="PANTHER" id="PTHR13430">
    <property type="match status" value="1"/>
</dbReference>
<dbReference type="GO" id="GO:0034497">
    <property type="term" value="P:protein localization to phagophore assembly site"/>
    <property type="evidence" value="ECO:0007669"/>
    <property type="project" value="TreeGrafter"/>
</dbReference>
<comment type="caution">
    <text evidence="4">The sequence shown here is derived from an EMBL/GenBank/DDBJ whole genome shotgun (WGS) entry which is preliminary data.</text>
</comment>
<reference evidence="4" key="2">
    <citation type="submission" date="2023-04" db="EMBL/GenBank/DDBJ databases">
        <authorList>
            <person name="Bruccoleri R.E."/>
            <person name="Oakeley E.J."/>
            <person name="Faust A.-M."/>
            <person name="Dessus-Babus S."/>
            <person name="Altorfer M."/>
            <person name="Burckhardt D."/>
            <person name="Oertli M."/>
            <person name="Naumann U."/>
            <person name="Petersen F."/>
            <person name="Wong J."/>
        </authorList>
    </citation>
    <scope>NUCLEOTIDE SEQUENCE</scope>
    <source>
        <strain evidence="4">GSM-AAB239-AS_SAM_17_03QT</strain>
        <tissue evidence="4">Leaf</tissue>
    </source>
</reference>
<feature type="region of interest" description="Disordered" evidence="2">
    <location>
        <begin position="522"/>
        <end position="542"/>
    </location>
</feature>
<dbReference type="Gene3D" id="3.30.900.10">
    <property type="entry name" value="HORMA domain"/>
    <property type="match status" value="1"/>
</dbReference>
<feature type="compositionally biased region" description="Polar residues" evidence="2">
    <location>
        <begin position="492"/>
        <end position="501"/>
    </location>
</feature>
<feature type="domain" description="Autophagy-related protein 13 N-terminal" evidence="3">
    <location>
        <begin position="12"/>
        <end position="208"/>
    </location>
</feature>